<evidence type="ECO:0000256" key="1">
    <source>
        <dbReference type="SAM" id="MobiDB-lite"/>
    </source>
</evidence>
<evidence type="ECO:0000313" key="3">
    <source>
        <dbReference type="Proteomes" id="UP000775213"/>
    </source>
</evidence>
<accession>A0AAV7FZM7</accession>
<comment type="caution">
    <text evidence="2">The sequence shown here is derived from an EMBL/GenBank/DDBJ whole genome shotgun (WGS) entry which is preliminary data.</text>
</comment>
<evidence type="ECO:0000313" key="2">
    <source>
        <dbReference type="EMBL" id="KAH0448852.1"/>
    </source>
</evidence>
<feature type="region of interest" description="Disordered" evidence="1">
    <location>
        <begin position="1"/>
        <end position="26"/>
    </location>
</feature>
<sequence>MDEQCDPISKPWGKSKERISSFDSHLPRRTKALNGMGAQMDDIGEDESSLVEQGSPIQATRRGIVSQLEEFLMDKVEVHGELKREFNGKIAQVGEIPEFVAMP</sequence>
<organism evidence="2 3">
    <name type="scientific">Dendrobium chrysotoxum</name>
    <name type="common">Orchid</name>
    <dbReference type="NCBI Taxonomy" id="161865"/>
    <lineage>
        <taxon>Eukaryota</taxon>
        <taxon>Viridiplantae</taxon>
        <taxon>Streptophyta</taxon>
        <taxon>Embryophyta</taxon>
        <taxon>Tracheophyta</taxon>
        <taxon>Spermatophyta</taxon>
        <taxon>Magnoliopsida</taxon>
        <taxon>Liliopsida</taxon>
        <taxon>Asparagales</taxon>
        <taxon>Orchidaceae</taxon>
        <taxon>Epidendroideae</taxon>
        <taxon>Malaxideae</taxon>
        <taxon>Dendrobiinae</taxon>
        <taxon>Dendrobium</taxon>
    </lineage>
</organism>
<protein>
    <submittedName>
        <fullName evidence="2">Uncharacterized protein</fullName>
    </submittedName>
</protein>
<proteinExistence type="predicted"/>
<keyword evidence="3" id="KW-1185">Reference proteome</keyword>
<dbReference type="AlphaFoldDB" id="A0AAV7FZM7"/>
<reference evidence="2 3" key="1">
    <citation type="journal article" date="2021" name="Hortic Res">
        <title>Chromosome-scale assembly of the Dendrobium chrysotoxum genome enhances the understanding of orchid evolution.</title>
        <authorList>
            <person name="Zhang Y."/>
            <person name="Zhang G.Q."/>
            <person name="Zhang D."/>
            <person name="Liu X.D."/>
            <person name="Xu X.Y."/>
            <person name="Sun W.H."/>
            <person name="Yu X."/>
            <person name="Zhu X."/>
            <person name="Wang Z.W."/>
            <person name="Zhao X."/>
            <person name="Zhong W.Y."/>
            <person name="Chen H."/>
            <person name="Yin W.L."/>
            <person name="Huang T."/>
            <person name="Niu S.C."/>
            <person name="Liu Z.J."/>
        </authorList>
    </citation>
    <scope>NUCLEOTIDE SEQUENCE [LARGE SCALE GENOMIC DNA]</scope>
    <source>
        <strain evidence="2">Lindl</strain>
    </source>
</reference>
<gene>
    <name evidence="2" type="ORF">IEQ34_022652</name>
</gene>
<dbReference type="EMBL" id="JAGFBR010000019">
    <property type="protein sequence ID" value="KAH0448852.1"/>
    <property type="molecule type" value="Genomic_DNA"/>
</dbReference>
<name>A0AAV7FZM7_DENCH</name>
<dbReference type="Proteomes" id="UP000775213">
    <property type="component" value="Unassembled WGS sequence"/>
</dbReference>